<accession>A0A9P7AX86</accession>
<dbReference type="EMBL" id="VNKQ01000008">
    <property type="protein sequence ID" value="KAG0649077.1"/>
    <property type="molecule type" value="Genomic_DNA"/>
</dbReference>
<evidence type="ECO:0000313" key="2">
    <source>
        <dbReference type="EMBL" id="KAG0649077.1"/>
    </source>
</evidence>
<name>A0A9P7AX86_9HELO</name>
<gene>
    <name evidence="2" type="ORF">D0Z07_4371</name>
</gene>
<dbReference type="PANTHER" id="PTHR39609">
    <property type="entry name" value="RFEG-RELATED"/>
    <property type="match status" value="1"/>
</dbReference>
<dbReference type="AlphaFoldDB" id="A0A9P7AX86"/>
<keyword evidence="3" id="KW-1185">Reference proteome</keyword>
<comment type="caution">
    <text evidence="2">The sequence shown here is derived from an EMBL/GenBank/DDBJ whole genome shotgun (WGS) entry which is preliminary data.</text>
</comment>
<protein>
    <submittedName>
        <fullName evidence="2">Uncharacterized protein</fullName>
    </submittedName>
</protein>
<evidence type="ECO:0000256" key="1">
    <source>
        <dbReference type="SAM" id="MobiDB-lite"/>
    </source>
</evidence>
<feature type="non-terminal residue" evidence="2">
    <location>
        <position position="157"/>
    </location>
</feature>
<feature type="region of interest" description="Disordered" evidence="1">
    <location>
        <begin position="1"/>
        <end position="44"/>
    </location>
</feature>
<evidence type="ECO:0000313" key="3">
    <source>
        <dbReference type="Proteomes" id="UP000785200"/>
    </source>
</evidence>
<dbReference type="PANTHER" id="PTHR39609:SF1">
    <property type="entry name" value="RFEG"/>
    <property type="match status" value="1"/>
</dbReference>
<reference evidence="2" key="1">
    <citation type="submission" date="2019-07" db="EMBL/GenBank/DDBJ databases">
        <title>Hyphodiscus hymeniophilus genome sequencing and assembly.</title>
        <authorList>
            <person name="Kramer G."/>
            <person name="Nodwell J."/>
        </authorList>
    </citation>
    <scope>NUCLEOTIDE SEQUENCE</scope>
    <source>
        <strain evidence="2">ATCC 34498</strain>
    </source>
</reference>
<dbReference type="Proteomes" id="UP000785200">
    <property type="component" value="Unassembled WGS sequence"/>
</dbReference>
<sequence length="157" mass="17635">APPPRADSSDPPSASTAPRPSRTPIQDDPYPVAQGARTSRTNEYFVPREGIDREVVTADICRHLGNDALVRPGTYTNPQTRQPQDGYFITAYRNLTTQMVSLASAVAFSITMLTCWQIADLKADSERWQTERRQMLESSRGDARNGVLYKYLHIDFD</sequence>
<dbReference type="OrthoDB" id="4146887at2759"/>
<organism evidence="2 3">
    <name type="scientific">Hyphodiscus hymeniophilus</name>
    <dbReference type="NCBI Taxonomy" id="353542"/>
    <lineage>
        <taxon>Eukaryota</taxon>
        <taxon>Fungi</taxon>
        <taxon>Dikarya</taxon>
        <taxon>Ascomycota</taxon>
        <taxon>Pezizomycotina</taxon>
        <taxon>Leotiomycetes</taxon>
        <taxon>Helotiales</taxon>
        <taxon>Hyphodiscaceae</taxon>
        <taxon>Hyphodiscus</taxon>
    </lineage>
</organism>
<feature type="compositionally biased region" description="Low complexity" evidence="1">
    <location>
        <begin position="9"/>
        <end position="24"/>
    </location>
</feature>
<proteinExistence type="predicted"/>